<sequence>MEEYNKPFESKLYQSHDNRKRNFKCDDIDQKAHFWQKVKEVRYEHRNMQRYDLMFNLEVGLLKLEIGKSGITIEEKTMEIIRERKNEMLWQAELEENGTQNKNMYSQFDVCEMVLKNGSQMYMEKVYEEQEGGFSEKIVEGAYVEEYLFPRTELDKEKTENINGAVGKSKLIQTKTKDEPKNSGCTAGQDAVDQKGMIQDSARTEEKINQQCLNEEEVEEQQKKQD</sequence>
<evidence type="ECO:0000313" key="3">
    <source>
        <dbReference type="Proteomes" id="UP000053232"/>
    </source>
</evidence>
<keyword evidence="3" id="KW-1185">Reference proteome</keyword>
<comment type="caution">
    <text evidence="2">The sequence shown here is derived from an EMBL/GenBank/DDBJ whole genome shotgun (WGS) entry which is preliminary data.</text>
</comment>
<feature type="region of interest" description="Disordered" evidence="1">
    <location>
        <begin position="171"/>
        <end position="226"/>
    </location>
</feature>
<protein>
    <submittedName>
        <fullName evidence="2">Uncharacterized protein</fullName>
    </submittedName>
</protein>
<dbReference type="AlphaFoldDB" id="A0A073I0H7"/>
<proteinExistence type="predicted"/>
<evidence type="ECO:0000256" key="1">
    <source>
        <dbReference type="SAM" id="MobiDB-lite"/>
    </source>
</evidence>
<name>A0A073I0H7_9SPIT</name>
<reference evidence="3" key="1">
    <citation type="journal article" date="2014" name="Cell">
        <title>The Architecture of a Scrambled Genome Reveals Massive Levels of Genomic Rearrangement during Development.</title>
        <authorList>
            <person name="Chen X."/>
            <person name="Bracht J.R."/>
            <person name="Goldman A.D."/>
            <person name="Dolzhenko E."/>
            <person name="Clay D.M."/>
            <person name="Swart E.C."/>
            <person name="Perlman D.H."/>
            <person name="Doak T.G."/>
            <person name="Stuart A."/>
            <person name="Amemiya C.T."/>
            <person name="Sebra R.P."/>
            <person name="Landweber L.F."/>
        </authorList>
    </citation>
    <scope>NUCLEOTIDE SEQUENCE [LARGE SCALE GENOMIC DNA]</scope>
    <source>
        <strain evidence="3">JRB310</strain>
    </source>
</reference>
<evidence type="ECO:0000313" key="2">
    <source>
        <dbReference type="EMBL" id="KEJ82966.1"/>
    </source>
</evidence>
<organism evidence="2 3">
    <name type="scientific">Oxytricha trifallax</name>
    <dbReference type="NCBI Taxonomy" id="1172189"/>
    <lineage>
        <taxon>Eukaryota</taxon>
        <taxon>Sar</taxon>
        <taxon>Alveolata</taxon>
        <taxon>Ciliophora</taxon>
        <taxon>Intramacronucleata</taxon>
        <taxon>Spirotrichea</taxon>
        <taxon>Stichotrichia</taxon>
        <taxon>Sporadotrichida</taxon>
        <taxon>Oxytrichidae</taxon>
        <taxon>Oxytrichinae</taxon>
        <taxon>Oxytricha</taxon>
    </lineage>
</organism>
<gene>
    <name evidence="2" type="ORF">OXYTRIMIC_019</name>
</gene>
<dbReference type="EMBL" id="ARYC01001588">
    <property type="protein sequence ID" value="KEJ82966.1"/>
    <property type="molecule type" value="Genomic_DNA"/>
</dbReference>
<dbReference type="Proteomes" id="UP000053232">
    <property type="component" value="Unassembled WGS sequence"/>
</dbReference>
<accession>A0A073I0H7</accession>